<protein>
    <submittedName>
        <fullName evidence="1">Uncharacterized protein</fullName>
    </submittedName>
</protein>
<reference evidence="1 2" key="1">
    <citation type="journal article" date="2021" name="Genome Biol.">
        <title>AFLAP: assembly-free linkage analysis pipeline using k-mers from genome sequencing data.</title>
        <authorList>
            <person name="Fletcher K."/>
            <person name="Zhang L."/>
            <person name="Gil J."/>
            <person name="Han R."/>
            <person name="Cavanaugh K."/>
            <person name="Michelmore R."/>
        </authorList>
    </citation>
    <scope>NUCLEOTIDE SEQUENCE [LARGE SCALE GENOMIC DNA]</scope>
    <source>
        <strain evidence="1 2">SF5</strain>
    </source>
</reference>
<organism evidence="1 2">
    <name type="scientific">Bremia lactucae</name>
    <name type="common">Lettuce downy mildew</name>
    <dbReference type="NCBI Taxonomy" id="4779"/>
    <lineage>
        <taxon>Eukaryota</taxon>
        <taxon>Sar</taxon>
        <taxon>Stramenopiles</taxon>
        <taxon>Oomycota</taxon>
        <taxon>Peronosporomycetes</taxon>
        <taxon>Peronosporales</taxon>
        <taxon>Peronosporaceae</taxon>
        <taxon>Bremia</taxon>
    </lineage>
</organism>
<keyword evidence="2" id="KW-1185">Reference proteome</keyword>
<dbReference type="PANTHER" id="PTHR14944:SF2">
    <property type="entry name" value="RPA-RELATED PROTEIN RADX"/>
    <property type="match status" value="1"/>
</dbReference>
<dbReference type="AlphaFoldDB" id="A0A976IIE9"/>
<dbReference type="InterPro" id="IPR040893">
    <property type="entry name" value="RADX"/>
</dbReference>
<dbReference type="Gene3D" id="2.40.50.140">
    <property type="entry name" value="Nucleic acid-binding proteins"/>
    <property type="match status" value="1"/>
</dbReference>
<dbReference type="KEGG" id="blac:94352492"/>
<dbReference type="OrthoDB" id="123282at2759"/>
<dbReference type="Proteomes" id="UP000294530">
    <property type="component" value="Unassembled WGS sequence"/>
</dbReference>
<dbReference type="RefSeq" id="XP_067821859.1">
    <property type="nucleotide sequence ID" value="XM_067966821.1"/>
</dbReference>
<name>A0A976IIE9_BRELC</name>
<accession>A0A976IIE9</accession>
<proteinExistence type="predicted"/>
<dbReference type="EMBL" id="SHOA02000012">
    <property type="protein sequence ID" value="TDH72360.1"/>
    <property type="molecule type" value="Genomic_DNA"/>
</dbReference>
<dbReference type="GeneID" id="94352492"/>
<comment type="caution">
    <text evidence="1">The sequence shown here is derived from an EMBL/GenBank/DDBJ whole genome shotgun (WGS) entry which is preliminary data.</text>
</comment>
<evidence type="ECO:0000313" key="1">
    <source>
        <dbReference type="EMBL" id="TDH72360.1"/>
    </source>
</evidence>
<dbReference type="GO" id="GO:0003697">
    <property type="term" value="F:single-stranded DNA binding"/>
    <property type="evidence" value="ECO:0007669"/>
    <property type="project" value="InterPro"/>
</dbReference>
<dbReference type="InterPro" id="IPR012340">
    <property type="entry name" value="NA-bd_OB-fold"/>
</dbReference>
<sequence length="362" mass="40852">MALSTQAIRQLYHGMAEHNVVRLQVLGIYRYMADPALKERLGEPFANAHDVYDVLLSDEYQKMKAVLAPNLSKLVWKRELTSRSFIQVTSSEIFAEGEQYSHRVVLLKNVAVISWNDEKIVPGARRHRSVQLNFVSKAHPREVALLPLVGERLYYMPLRSDSYTLDWACSFTGGLPEEDSPLSELESNWLEQHKSSRSVDGQQLMTTSIAWNSEPVYCSDLFTPECNKLNTILKVLSQIKNNTQQELKKVSMAPMLGVIRVKSIVKNVGDSNILNPFPFVFNAVVVDATGVFEVMFFGSMCAKYYLTLHEGDLISFRGYSAANPQELQWTKTTSPLVWYPHDSSGGAYHVPSSYLCITNKAS</sequence>
<evidence type="ECO:0000313" key="2">
    <source>
        <dbReference type="Proteomes" id="UP000294530"/>
    </source>
</evidence>
<dbReference type="PANTHER" id="PTHR14944">
    <property type="entry name" value="RPA-RELATED PROTEIN RADX"/>
    <property type="match status" value="1"/>
</dbReference>
<gene>
    <name evidence="1" type="ORF">CCR75_008772</name>
</gene>